<accession>A0A4Y8AA17</accession>
<dbReference type="InterPro" id="IPR024775">
    <property type="entry name" value="DinB-like"/>
</dbReference>
<name>A0A4Y8AA17_9SPHI</name>
<sequence>MNLTKERRAIDTALDTYRRQLDTFTDERFTQTPPMGGWSYTEVYDHILKASLNSAIALECCTNNTCPPTKKGMNFWGHYVMFMGSFPPGKFKVPRSVSEKISPKKSDKEDIKNLIIKTRKKIELVAAMVNDAPKNARWAHPRLGMLNAPQWFKFIRVHLQHHLKQLERIKNNFAKG</sequence>
<keyword evidence="5" id="KW-1185">Reference proteome</keyword>
<evidence type="ECO:0000313" key="5">
    <source>
        <dbReference type="Proteomes" id="UP000583101"/>
    </source>
</evidence>
<dbReference type="OrthoDB" id="1495892at2"/>
<reference evidence="3" key="2">
    <citation type="submission" date="2019-03" db="EMBL/GenBank/DDBJ databases">
        <authorList>
            <person name="Yan Y.-Q."/>
            <person name="Du Z.-J."/>
        </authorList>
    </citation>
    <scope>NUCLEOTIDE SEQUENCE</scope>
    <source>
        <strain evidence="3">PP-F2FG21</strain>
    </source>
</reference>
<dbReference type="EMBL" id="SNQG01000005">
    <property type="protein sequence ID" value="TEW65223.1"/>
    <property type="molecule type" value="Genomic_DNA"/>
</dbReference>
<evidence type="ECO:0000313" key="3">
    <source>
        <dbReference type="EMBL" id="TEW65223.1"/>
    </source>
</evidence>
<evidence type="ECO:0000313" key="2">
    <source>
        <dbReference type="EMBL" id="MBB3969848.1"/>
    </source>
</evidence>
<reference evidence="2 5" key="3">
    <citation type="submission" date="2020-08" db="EMBL/GenBank/DDBJ databases">
        <title>Genomic Encyclopedia of Type Strains, Phase IV (KMG-IV): sequencing the most valuable type-strain genomes for metagenomic binning, comparative biology and taxonomic classification.</title>
        <authorList>
            <person name="Goeker M."/>
        </authorList>
    </citation>
    <scope>NUCLEOTIDE SEQUENCE [LARGE SCALE GENOMIC DNA]</scope>
    <source>
        <strain evidence="2 5">DSM 100995</strain>
    </source>
</reference>
<reference evidence="3 4" key="1">
    <citation type="journal article" date="2016" name="Int. J. Syst. Evol. Microbiol.">
        <title>Proposal of Mucilaginibacter phyllosphaerae sp. nov. isolated from the phyllosphere of Galium album.</title>
        <authorList>
            <person name="Aydogan E.L."/>
            <person name="Busse H.J."/>
            <person name="Moser G."/>
            <person name="Muller C."/>
            <person name="Kampfer P."/>
            <person name="Glaeser S.P."/>
        </authorList>
    </citation>
    <scope>NUCLEOTIDE SEQUENCE [LARGE SCALE GENOMIC DNA]</scope>
    <source>
        <strain evidence="3 4">PP-F2FG21</strain>
    </source>
</reference>
<proteinExistence type="predicted"/>
<dbReference type="Proteomes" id="UP000297248">
    <property type="component" value="Unassembled WGS sequence"/>
</dbReference>
<dbReference type="Gene3D" id="1.20.120.450">
    <property type="entry name" value="dinb family like domain"/>
    <property type="match status" value="1"/>
</dbReference>
<dbReference type="InterPro" id="IPR034660">
    <property type="entry name" value="DinB/YfiT-like"/>
</dbReference>
<protein>
    <submittedName>
        <fullName evidence="3">DinB family protein</fullName>
    </submittedName>
</protein>
<dbReference type="EMBL" id="JACIEG010000004">
    <property type="protein sequence ID" value="MBB3969848.1"/>
    <property type="molecule type" value="Genomic_DNA"/>
</dbReference>
<evidence type="ECO:0000259" key="1">
    <source>
        <dbReference type="Pfam" id="PF12867"/>
    </source>
</evidence>
<organism evidence="3 4">
    <name type="scientific">Mucilaginibacter phyllosphaerae</name>
    <dbReference type="NCBI Taxonomy" id="1812349"/>
    <lineage>
        <taxon>Bacteria</taxon>
        <taxon>Pseudomonadati</taxon>
        <taxon>Bacteroidota</taxon>
        <taxon>Sphingobacteriia</taxon>
        <taxon>Sphingobacteriales</taxon>
        <taxon>Sphingobacteriaceae</taxon>
        <taxon>Mucilaginibacter</taxon>
    </lineage>
</organism>
<feature type="domain" description="DinB-like" evidence="1">
    <location>
        <begin position="10"/>
        <end position="166"/>
    </location>
</feature>
<evidence type="ECO:0000313" key="4">
    <source>
        <dbReference type="Proteomes" id="UP000297248"/>
    </source>
</evidence>
<dbReference type="RefSeq" id="WP_134337295.1">
    <property type="nucleotide sequence ID" value="NZ_BMCZ01000005.1"/>
</dbReference>
<gene>
    <name evidence="3" type="ORF">E2R65_15030</name>
    <name evidence="2" type="ORF">GGR35_002461</name>
</gene>
<dbReference type="Pfam" id="PF12867">
    <property type="entry name" value="DinB_2"/>
    <property type="match status" value="1"/>
</dbReference>
<dbReference type="SUPFAM" id="SSF109854">
    <property type="entry name" value="DinB/YfiT-like putative metalloenzymes"/>
    <property type="match status" value="1"/>
</dbReference>
<comment type="caution">
    <text evidence="3">The sequence shown here is derived from an EMBL/GenBank/DDBJ whole genome shotgun (WGS) entry which is preliminary data.</text>
</comment>
<dbReference type="AlphaFoldDB" id="A0A4Y8AA17"/>
<dbReference type="Proteomes" id="UP000583101">
    <property type="component" value="Unassembled WGS sequence"/>
</dbReference>